<evidence type="ECO:0000313" key="3">
    <source>
        <dbReference type="Proteomes" id="UP000214646"/>
    </source>
</evidence>
<protein>
    <submittedName>
        <fullName evidence="2">Uncharacterized protein</fullName>
    </submittedName>
</protein>
<keyword evidence="3" id="KW-1185">Reference proteome</keyword>
<dbReference type="Proteomes" id="UP000214646">
    <property type="component" value="Unassembled WGS sequence"/>
</dbReference>
<dbReference type="EMBL" id="NIDE01000014">
    <property type="protein sequence ID" value="OWK38586.1"/>
    <property type="molecule type" value="Genomic_DNA"/>
</dbReference>
<evidence type="ECO:0000256" key="1">
    <source>
        <dbReference type="SAM" id="MobiDB-lite"/>
    </source>
</evidence>
<dbReference type="AlphaFoldDB" id="A0A225DM79"/>
<sequence length="268" mass="28009">MKHGHATELAEVLSRNFKNEATVSALPGGSTLLVTASGPLTAEIVKLLDLMDQKPRTVTVDVVLAEFKAGANVPELGGDVAAKLADLRKTGPVESWQEFRLTGVEGQPMTTVSGGSKPTLRGSTVTAIGSVQRSITYQTVGTTIKVTARGLSDGMVALDLDLKDTRFGQPAAIKETAPEPKGEKLEPKGEKPGPKGEKPEPKGEKEPRPRATPIVEAPPAIETTSLNTKLSVPAGRPVVAQTTRESGRATLLVIVTARADDAGAKPGE</sequence>
<name>A0A225DM79_9BACT</name>
<comment type="caution">
    <text evidence="2">The sequence shown here is derived from an EMBL/GenBank/DDBJ whole genome shotgun (WGS) entry which is preliminary data.</text>
</comment>
<accession>A0A225DM79</accession>
<feature type="region of interest" description="Disordered" evidence="1">
    <location>
        <begin position="169"/>
        <end position="229"/>
    </location>
</feature>
<gene>
    <name evidence="2" type="ORF">FRUB_07706</name>
</gene>
<reference evidence="3" key="1">
    <citation type="submission" date="2017-06" db="EMBL/GenBank/DDBJ databases">
        <title>Genome analysis of Fimbriiglobus ruber SP5, the first member of the order Planctomycetales with confirmed chitinolytic capability.</title>
        <authorList>
            <person name="Ravin N.V."/>
            <person name="Rakitin A.L."/>
            <person name="Ivanova A.A."/>
            <person name="Beletsky A.V."/>
            <person name="Kulichevskaya I.S."/>
            <person name="Mardanov A.V."/>
            <person name="Dedysh S.N."/>
        </authorList>
    </citation>
    <scope>NUCLEOTIDE SEQUENCE [LARGE SCALE GENOMIC DNA]</scope>
    <source>
        <strain evidence="3">SP5</strain>
    </source>
</reference>
<proteinExistence type="predicted"/>
<evidence type="ECO:0000313" key="2">
    <source>
        <dbReference type="EMBL" id="OWK38586.1"/>
    </source>
</evidence>
<feature type="compositionally biased region" description="Basic and acidic residues" evidence="1">
    <location>
        <begin position="176"/>
        <end position="209"/>
    </location>
</feature>
<organism evidence="2 3">
    <name type="scientific">Fimbriiglobus ruber</name>
    <dbReference type="NCBI Taxonomy" id="1908690"/>
    <lineage>
        <taxon>Bacteria</taxon>
        <taxon>Pseudomonadati</taxon>
        <taxon>Planctomycetota</taxon>
        <taxon>Planctomycetia</taxon>
        <taxon>Gemmatales</taxon>
        <taxon>Gemmataceae</taxon>
        <taxon>Fimbriiglobus</taxon>
    </lineage>
</organism>